<organism evidence="2 3">
    <name type="scientific">Streptacidiphilus cavernicola</name>
    <dbReference type="NCBI Taxonomy" id="3342716"/>
    <lineage>
        <taxon>Bacteria</taxon>
        <taxon>Bacillati</taxon>
        <taxon>Actinomycetota</taxon>
        <taxon>Actinomycetes</taxon>
        <taxon>Kitasatosporales</taxon>
        <taxon>Streptomycetaceae</taxon>
        <taxon>Streptacidiphilus</taxon>
    </lineage>
</organism>
<sequence length="79" mass="8166">MGCNCGGGAKARQVSTTAAGVPYTASSVAYRHQSESGGYSDYGTPEQAREAQQVLRGGTVTKVDPISGRQLDCPECEAP</sequence>
<gene>
    <name evidence="2" type="ORF">ACEZDE_19110</name>
</gene>
<proteinExistence type="predicted"/>
<accession>A0ABV6VY88</accession>
<dbReference type="EMBL" id="JBHFAB010000013">
    <property type="protein sequence ID" value="MFC1418725.1"/>
    <property type="molecule type" value="Genomic_DNA"/>
</dbReference>
<protein>
    <submittedName>
        <fullName evidence="2">Uncharacterized protein</fullName>
    </submittedName>
</protein>
<reference evidence="2 3" key="1">
    <citation type="submission" date="2024-09" db="EMBL/GenBank/DDBJ databases">
        <authorList>
            <person name="Lee S.D."/>
        </authorList>
    </citation>
    <scope>NUCLEOTIDE SEQUENCE [LARGE SCALE GENOMIC DNA]</scope>
    <source>
        <strain evidence="2 3">N8-3</strain>
    </source>
</reference>
<comment type="caution">
    <text evidence="2">The sequence shown here is derived from an EMBL/GenBank/DDBJ whole genome shotgun (WGS) entry which is preliminary data.</text>
</comment>
<dbReference type="RefSeq" id="WP_380537521.1">
    <property type="nucleotide sequence ID" value="NZ_JBHFAB010000013.1"/>
</dbReference>
<name>A0ABV6VY88_9ACTN</name>
<keyword evidence="3" id="KW-1185">Reference proteome</keyword>
<dbReference type="Proteomes" id="UP001592531">
    <property type="component" value="Unassembled WGS sequence"/>
</dbReference>
<evidence type="ECO:0000256" key="1">
    <source>
        <dbReference type="SAM" id="MobiDB-lite"/>
    </source>
</evidence>
<evidence type="ECO:0000313" key="2">
    <source>
        <dbReference type="EMBL" id="MFC1418725.1"/>
    </source>
</evidence>
<feature type="region of interest" description="Disordered" evidence="1">
    <location>
        <begin position="57"/>
        <end position="79"/>
    </location>
</feature>
<evidence type="ECO:0000313" key="3">
    <source>
        <dbReference type="Proteomes" id="UP001592531"/>
    </source>
</evidence>